<gene>
    <name evidence="4" type="ORF">PIB30_027559</name>
</gene>
<dbReference type="EMBL" id="JASCZI010151141">
    <property type="protein sequence ID" value="MED6170095.1"/>
    <property type="molecule type" value="Genomic_DNA"/>
</dbReference>
<keyword evidence="3" id="KW-0472">Membrane</keyword>
<evidence type="ECO:0000313" key="4">
    <source>
        <dbReference type="EMBL" id="MED6170095.1"/>
    </source>
</evidence>
<evidence type="ECO:0000256" key="2">
    <source>
        <dbReference type="ARBA" id="ARBA00022729"/>
    </source>
</evidence>
<organism evidence="4 5">
    <name type="scientific">Stylosanthes scabra</name>
    <dbReference type="NCBI Taxonomy" id="79078"/>
    <lineage>
        <taxon>Eukaryota</taxon>
        <taxon>Viridiplantae</taxon>
        <taxon>Streptophyta</taxon>
        <taxon>Embryophyta</taxon>
        <taxon>Tracheophyta</taxon>
        <taxon>Spermatophyta</taxon>
        <taxon>Magnoliopsida</taxon>
        <taxon>eudicotyledons</taxon>
        <taxon>Gunneridae</taxon>
        <taxon>Pentapetalae</taxon>
        <taxon>rosids</taxon>
        <taxon>fabids</taxon>
        <taxon>Fabales</taxon>
        <taxon>Fabaceae</taxon>
        <taxon>Papilionoideae</taxon>
        <taxon>50 kb inversion clade</taxon>
        <taxon>dalbergioids sensu lato</taxon>
        <taxon>Dalbergieae</taxon>
        <taxon>Pterocarpus clade</taxon>
        <taxon>Stylosanthes</taxon>
    </lineage>
</organism>
<reference evidence="4 5" key="1">
    <citation type="journal article" date="2023" name="Plants (Basel)">
        <title>Bridging the Gap: Combining Genomics and Transcriptomics Approaches to Understand Stylosanthes scabra, an Orphan Legume from the Brazilian Caatinga.</title>
        <authorList>
            <person name="Ferreira-Neto J.R.C."/>
            <person name="da Silva M.D."/>
            <person name="Binneck E."/>
            <person name="de Melo N.F."/>
            <person name="da Silva R.H."/>
            <person name="de Melo A.L.T.M."/>
            <person name="Pandolfi V."/>
            <person name="Bustamante F.O."/>
            <person name="Brasileiro-Vidal A.C."/>
            <person name="Benko-Iseppon A.M."/>
        </authorList>
    </citation>
    <scope>NUCLEOTIDE SEQUENCE [LARGE SCALE GENOMIC DNA]</scope>
    <source>
        <tissue evidence="4">Leaves</tissue>
    </source>
</reference>
<evidence type="ECO:0000256" key="3">
    <source>
        <dbReference type="SAM" id="Phobius"/>
    </source>
</evidence>
<dbReference type="PANTHER" id="PTHR33227:SF18">
    <property type="entry name" value="STIGMA-SPECIFIC STIG1-LIKE PROTEIN 3"/>
    <property type="match status" value="1"/>
</dbReference>
<dbReference type="InterPro" id="IPR006969">
    <property type="entry name" value="Stig-like"/>
</dbReference>
<sequence length="161" mass="18134">MGFLKAILTIAITMALSIAVITMNGIHQLEDQQQQQQQESIHDDSQSKIALPSKRVSRFLAAEYPNPRAADHCNWDNDVCSLAGGYEDIYHKNATKCCNNKCMDLGYDDKNCGACKKKCKFTETCCRGECVNTDYDKRHCGKCNNRCEKGEFCVYGFCNYA</sequence>
<evidence type="ECO:0000313" key="5">
    <source>
        <dbReference type="Proteomes" id="UP001341840"/>
    </source>
</evidence>
<evidence type="ECO:0008006" key="6">
    <source>
        <dbReference type="Google" id="ProtNLM"/>
    </source>
</evidence>
<keyword evidence="3" id="KW-1133">Transmembrane helix</keyword>
<dbReference type="Proteomes" id="UP001341840">
    <property type="component" value="Unassembled WGS sequence"/>
</dbReference>
<keyword evidence="5" id="KW-1185">Reference proteome</keyword>
<name>A0ABU6VBK7_9FABA</name>
<keyword evidence="3" id="KW-0812">Transmembrane</keyword>
<dbReference type="PANTHER" id="PTHR33227">
    <property type="entry name" value="STIGMA-SPECIFIC STIG1-LIKE PROTEIN 3"/>
    <property type="match status" value="1"/>
</dbReference>
<evidence type="ECO:0000256" key="1">
    <source>
        <dbReference type="ARBA" id="ARBA00006010"/>
    </source>
</evidence>
<keyword evidence="2" id="KW-0732">Signal</keyword>
<accession>A0ABU6VBK7</accession>
<dbReference type="Pfam" id="PF04885">
    <property type="entry name" value="Stig1"/>
    <property type="match status" value="1"/>
</dbReference>
<proteinExistence type="inferred from homology"/>
<comment type="caution">
    <text evidence="4">The sequence shown here is derived from an EMBL/GenBank/DDBJ whole genome shotgun (WGS) entry which is preliminary data.</text>
</comment>
<comment type="similarity">
    <text evidence="1">Belongs to the STIG1 family.</text>
</comment>
<feature type="transmembrane region" description="Helical" evidence="3">
    <location>
        <begin position="6"/>
        <end position="26"/>
    </location>
</feature>
<protein>
    <recommendedName>
        <fullName evidence="6">Stigma-specific Stig1 family protein</fullName>
    </recommendedName>
</protein>